<organism evidence="1 2">
    <name type="scientific">Ferroplasma acidiphilum</name>
    <dbReference type="NCBI Taxonomy" id="74969"/>
    <lineage>
        <taxon>Archaea</taxon>
        <taxon>Methanobacteriati</taxon>
        <taxon>Thermoplasmatota</taxon>
        <taxon>Thermoplasmata</taxon>
        <taxon>Thermoplasmatales</taxon>
        <taxon>Ferroplasmaceae</taxon>
        <taxon>Ferroplasma</taxon>
    </lineage>
</organism>
<protein>
    <submittedName>
        <fullName evidence="1">Uncharacterized protein</fullName>
    </submittedName>
</protein>
<dbReference type="Proteomes" id="UP000192050">
    <property type="component" value="Chromosome"/>
</dbReference>
<reference evidence="1 2" key="1">
    <citation type="submission" date="2011-10" db="EMBL/GenBank/DDBJ databases">
        <title>Metabolic and evolutionary patterns in the extreme acidophile Ferroplasma acidiphilum.</title>
        <authorList>
            <person name="Golyshina O.V."/>
            <person name="Kozyavkin S.A."/>
            <person name="Tatusov R.L."/>
            <person name="Slesarev A.I."/>
            <person name="Golyshin P.N."/>
        </authorList>
    </citation>
    <scope>NUCLEOTIDE SEQUENCE [LARGE SCALE GENOMIC DNA]</scope>
    <source>
        <strain evidence="2">Y</strain>
    </source>
</reference>
<dbReference type="EMBL" id="CP015363">
    <property type="protein sequence ID" value="ARD85125.1"/>
    <property type="molecule type" value="Genomic_DNA"/>
</dbReference>
<dbReference type="STRING" id="74969.FAD_1257"/>
<dbReference type="KEGG" id="fai:FAD_1257"/>
<keyword evidence="2" id="KW-1185">Reference proteome</keyword>
<accession>A0A1V0N4U7</accession>
<sequence>MVSYYGVYCVTIKDRKVANYENIYQILQLKVDLIFVIDYDALKNRYLNLKLYEELAKFFELTVMNYPETESDLMDTIINGASVVVVNNNLTFKRIAKYLEFTQNIAMKYRYIDTCIYFAEKGGNMYLTDKEIMLPYTLAYSARGFPIKNSVQLQNFPPDLMD</sequence>
<proteinExistence type="predicted"/>
<gene>
    <name evidence="1" type="ORF">FAD_1257</name>
</gene>
<evidence type="ECO:0000313" key="1">
    <source>
        <dbReference type="EMBL" id="ARD85125.1"/>
    </source>
</evidence>
<dbReference type="AlphaFoldDB" id="A0A1V0N4U7"/>
<name>A0A1V0N4U7_9ARCH</name>
<evidence type="ECO:0000313" key="2">
    <source>
        <dbReference type="Proteomes" id="UP000192050"/>
    </source>
</evidence>